<keyword evidence="3" id="KW-1185">Reference proteome</keyword>
<evidence type="ECO:0000313" key="2">
    <source>
        <dbReference type="EMBL" id="KAL3274620.1"/>
    </source>
</evidence>
<sequence>MENEKKICFIPKEKWNSITDWLSVKKRDLEAKEKHQAYLNYMKKLSLSLMTSEAPVKEKALKRMEALEKKRKDDKDKQESLRLRKDQEAERDRIIRKYQREAVINKTPTLELTCALRHAEVLHERQKQIELNEKIREKEKELESKENEELKRQAEAAEMLNRQKEEYRRCKAEQVKAEVWNQVKQNEIRKKQENIERMSEERKELEQMELQWQRMQKIKAEENLEKRRKALNLLRKAAENARMKRLFEKQEEREIYKVNEVIKNARVARDCLVRAQCKKDTEERINRNVAISVEYQSQLPKIEPSEETIYLNGVRRRKEMYQQKMEEKNALIKSQAQDKIKNYHDDLKRNKLKEEEEVELKRMEMVERYKKVEAMKYFDEFNREVEMKKKKNYGKELLNQASEQKVFNENEKKLEDDYIFTSFAQQDDNFAEYAEELLTLAQEKGWQTYPIKKAIREYKKKQPIAFIRRKEIPIHKSTVELHYPLQYKGLPPELEKKFVELDKKTNNCHEMKKNN</sequence>
<evidence type="ECO:0000313" key="3">
    <source>
        <dbReference type="Proteomes" id="UP001516400"/>
    </source>
</evidence>
<dbReference type="Proteomes" id="UP001516400">
    <property type="component" value="Unassembled WGS sequence"/>
</dbReference>
<reference evidence="2 3" key="1">
    <citation type="journal article" date="2021" name="BMC Biol.">
        <title>Horizontally acquired antibacterial genes associated with adaptive radiation of ladybird beetles.</title>
        <authorList>
            <person name="Li H.S."/>
            <person name="Tang X.F."/>
            <person name="Huang Y.H."/>
            <person name="Xu Z.Y."/>
            <person name="Chen M.L."/>
            <person name="Du X.Y."/>
            <person name="Qiu B.Y."/>
            <person name="Chen P.T."/>
            <person name="Zhang W."/>
            <person name="Slipinski A."/>
            <person name="Escalona H.E."/>
            <person name="Waterhouse R.M."/>
            <person name="Zwick A."/>
            <person name="Pang H."/>
        </authorList>
    </citation>
    <scope>NUCLEOTIDE SEQUENCE [LARGE SCALE GENOMIC DNA]</scope>
    <source>
        <strain evidence="2">SYSU2018</strain>
    </source>
</reference>
<name>A0ABD2N763_9CUCU</name>
<feature type="coiled-coil region" evidence="1">
    <location>
        <begin position="311"/>
        <end position="364"/>
    </location>
</feature>
<protein>
    <recommendedName>
        <fullName evidence="4">Trichohyalin-plectin-homology domain-containing protein</fullName>
    </recommendedName>
</protein>
<evidence type="ECO:0008006" key="4">
    <source>
        <dbReference type="Google" id="ProtNLM"/>
    </source>
</evidence>
<dbReference type="AlphaFoldDB" id="A0ABD2N763"/>
<proteinExistence type="predicted"/>
<feature type="coiled-coil region" evidence="1">
    <location>
        <begin position="125"/>
        <end position="244"/>
    </location>
</feature>
<comment type="caution">
    <text evidence="2">The sequence shown here is derived from an EMBL/GenBank/DDBJ whole genome shotgun (WGS) entry which is preliminary data.</text>
</comment>
<dbReference type="EMBL" id="JABFTP020000062">
    <property type="protein sequence ID" value="KAL3274620.1"/>
    <property type="molecule type" value="Genomic_DNA"/>
</dbReference>
<evidence type="ECO:0000256" key="1">
    <source>
        <dbReference type="SAM" id="Coils"/>
    </source>
</evidence>
<keyword evidence="1" id="KW-0175">Coiled coil</keyword>
<organism evidence="2 3">
    <name type="scientific">Cryptolaemus montrouzieri</name>
    <dbReference type="NCBI Taxonomy" id="559131"/>
    <lineage>
        <taxon>Eukaryota</taxon>
        <taxon>Metazoa</taxon>
        <taxon>Ecdysozoa</taxon>
        <taxon>Arthropoda</taxon>
        <taxon>Hexapoda</taxon>
        <taxon>Insecta</taxon>
        <taxon>Pterygota</taxon>
        <taxon>Neoptera</taxon>
        <taxon>Endopterygota</taxon>
        <taxon>Coleoptera</taxon>
        <taxon>Polyphaga</taxon>
        <taxon>Cucujiformia</taxon>
        <taxon>Coccinelloidea</taxon>
        <taxon>Coccinellidae</taxon>
        <taxon>Scymninae</taxon>
        <taxon>Scymnini</taxon>
        <taxon>Cryptolaemus</taxon>
    </lineage>
</organism>
<feature type="coiled-coil region" evidence="1">
    <location>
        <begin position="57"/>
        <end position="84"/>
    </location>
</feature>
<gene>
    <name evidence="2" type="ORF">HHI36_016002</name>
</gene>
<accession>A0ABD2N763</accession>